<proteinExistence type="predicted"/>
<reference evidence="2" key="1">
    <citation type="journal article" date="2014" name="FEMS Microbiol. Lett.">
        <title>Draft Genomic DNA Sequence of the Facultatively Methylotrophic Bacterium Acidomonas methanolica type strain MB58.</title>
        <authorList>
            <person name="Higashiura N."/>
            <person name="Hadano H."/>
            <person name="Hirakawa H."/>
            <person name="Matsutani M."/>
            <person name="Takabe S."/>
            <person name="Matsushita K."/>
            <person name="Azuma Y."/>
        </authorList>
    </citation>
    <scope>NUCLEOTIDE SEQUENCE [LARGE SCALE GENOMIC DNA]</scope>
    <source>
        <strain evidence="2">MB58</strain>
    </source>
</reference>
<evidence type="ECO:0008006" key="3">
    <source>
        <dbReference type="Google" id="ProtNLM"/>
    </source>
</evidence>
<dbReference type="OrthoDB" id="7594693at2"/>
<keyword evidence="2" id="KW-1185">Reference proteome</keyword>
<dbReference type="EMBL" id="BAND01000018">
    <property type="protein sequence ID" value="GAJ28301.1"/>
    <property type="molecule type" value="Genomic_DNA"/>
</dbReference>
<sequence length="124" mass="13622">MCKHIFATKSKGPVTIDVLSENQVDIYDASGASIGQFSFKLVREPSSRGDDDDEYLYLTHMNIVSDYKRQGIGEECLRKAQFEHGGNGILAADDDGTTRENGSHLVEDGPGFIAAMRKKGVILR</sequence>
<evidence type="ECO:0000313" key="2">
    <source>
        <dbReference type="Proteomes" id="UP000019760"/>
    </source>
</evidence>
<dbReference type="RefSeq" id="WP_132126887.1">
    <property type="nucleotide sequence ID" value="NZ_BAND01000018.1"/>
</dbReference>
<gene>
    <name evidence="1" type="ORF">Amme_018_026</name>
</gene>
<comment type="caution">
    <text evidence="1">The sequence shown here is derived from an EMBL/GenBank/DDBJ whole genome shotgun (WGS) entry which is preliminary data.</text>
</comment>
<name>A0A023D3C0_ACIMT</name>
<evidence type="ECO:0000313" key="1">
    <source>
        <dbReference type="EMBL" id="GAJ28301.1"/>
    </source>
</evidence>
<organism evidence="1 2">
    <name type="scientific">Acidomonas methanolica NBRC 104435</name>
    <dbReference type="NCBI Taxonomy" id="1231351"/>
    <lineage>
        <taxon>Bacteria</taxon>
        <taxon>Pseudomonadati</taxon>
        <taxon>Pseudomonadota</taxon>
        <taxon>Alphaproteobacteria</taxon>
        <taxon>Acetobacterales</taxon>
        <taxon>Acetobacteraceae</taxon>
        <taxon>Acidomonas</taxon>
    </lineage>
</organism>
<reference evidence="1 2" key="2">
    <citation type="journal article" date="2014" name="FEMS Microbiol. Lett.">
        <title>Draft genomic DNA sequence of the facultatively methylotrophic bacterium Acidomonas methanolica type strain MB58.</title>
        <authorList>
            <person name="Higashiura N."/>
            <person name="Hadano H."/>
            <person name="Hirakawa H."/>
            <person name="Matsutani M."/>
            <person name="Takabe S."/>
            <person name="Matsushita K."/>
            <person name="Azuma Y."/>
        </authorList>
    </citation>
    <scope>NUCLEOTIDE SEQUENCE [LARGE SCALE GENOMIC DNA]</scope>
    <source>
        <strain evidence="1 2">MB58</strain>
    </source>
</reference>
<protein>
    <recommendedName>
        <fullName evidence="3">N-acetyltransferase domain-containing protein</fullName>
    </recommendedName>
</protein>
<dbReference type="Proteomes" id="UP000019760">
    <property type="component" value="Unassembled WGS sequence"/>
</dbReference>
<accession>A0A023D3C0</accession>
<dbReference type="AlphaFoldDB" id="A0A023D3C0"/>